<dbReference type="SUPFAM" id="SSF48613">
    <property type="entry name" value="Heme oxygenase-like"/>
    <property type="match status" value="1"/>
</dbReference>
<dbReference type="InterPro" id="IPR016084">
    <property type="entry name" value="Haem_Oase-like_multi-hlx"/>
</dbReference>
<protein>
    <recommendedName>
        <fullName evidence="3">Heme oxygenase-like protein</fullName>
    </recommendedName>
</protein>
<dbReference type="EMBL" id="WHUW01000015">
    <property type="protein sequence ID" value="KAF8439037.1"/>
    <property type="molecule type" value="Genomic_DNA"/>
</dbReference>
<evidence type="ECO:0008006" key="3">
    <source>
        <dbReference type="Google" id="ProtNLM"/>
    </source>
</evidence>
<reference evidence="1" key="1">
    <citation type="submission" date="2019-10" db="EMBL/GenBank/DDBJ databases">
        <authorList>
            <consortium name="DOE Joint Genome Institute"/>
            <person name="Kuo A."/>
            <person name="Miyauchi S."/>
            <person name="Kiss E."/>
            <person name="Drula E."/>
            <person name="Kohler A."/>
            <person name="Sanchez-Garcia M."/>
            <person name="Andreopoulos B."/>
            <person name="Barry K.W."/>
            <person name="Bonito G."/>
            <person name="Buee M."/>
            <person name="Carver A."/>
            <person name="Chen C."/>
            <person name="Cichocki N."/>
            <person name="Clum A."/>
            <person name="Culley D."/>
            <person name="Crous P.W."/>
            <person name="Fauchery L."/>
            <person name="Girlanda M."/>
            <person name="Hayes R."/>
            <person name="Keri Z."/>
            <person name="LaButti K."/>
            <person name="Lipzen A."/>
            <person name="Lombard V."/>
            <person name="Magnuson J."/>
            <person name="Maillard F."/>
            <person name="Morin E."/>
            <person name="Murat C."/>
            <person name="Nolan M."/>
            <person name="Ohm R."/>
            <person name="Pangilinan J."/>
            <person name="Pereira M."/>
            <person name="Perotto S."/>
            <person name="Peter M."/>
            <person name="Riley R."/>
            <person name="Sitrit Y."/>
            <person name="Stielow B."/>
            <person name="Szollosi G."/>
            <person name="Zifcakova L."/>
            <person name="Stursova M."/>
            <person name="Spatafora J.W."/>
            <person name="Tedersoo L."/>
            <person name="Vaario L.-M."/>
            <person name="Yamada A."/>
            <person name="Yan M."/>
            <person name="Wang P."/>
            <person name="Xu J."/>
            <person name="Bruns T."/>
            <person name="Baldrian P."/>
            <person name="Vilgalys R."/>
            <person name="Henrissat B."/>
            <person name="Grigoriev I.V."/>
            <person name="Hibbett D."/>
            <person name="Nagy L.G."/>
            <person name="Martin F.M."/>
        </authorList>
    </citation>
    <scope>NUCLEOTIDE SEQUENCE</scope>
    <source>
        <strain evidence="1">BED1</strain>
    </source>
</reference>
<dbReference type="CDD" id="cd19357">
    <property type="entry name" value="TenA_E_At3g16990-like"/>
    <property type="match status" value="1"/>
</dbReference>
<evidence type="ECO:0000313" key="1">
    <source>
        <dbReference type="EMBL" id="KAF8439037.1"/>
    </source>
</evidence>
<dbReference type="PANTHER" id="PTHR41813:SF2">
    <property type="entry name" value="REGULATOR PAB1642, PUTATIVE (AFU_ORTHOLOGUE AFUA_3G11955)-RELATED"/>
    <property type="match status" value="1"/>
</dbReference>
<evidence type="ECO:0000313" key="2">
    <source>
        <dbReference type="Proteomes" id="UP001194468"/>
    </source>
</evidence>
<proteinExistence type="predicted"/>
<reference evidence="1" key="2">
    <citation type="journal article" date="2020" name="Nat. Commun.">
        <title>Large-scale genome sequencing of mycorrhizal fungi provides insights into the early evolution of symbiotic traits.</title>
        <authorList>
            <person name="Miyauchi S."/>
            <person name="Kiss E."/>
            <person name="Kuo A."/>
            <person name="Drula E."/>
            <person name="Kohler A."/>
            <person name="Sanchez-Garcia M."/>
            <person name="Morin E."/>
            <person name="Andreopoulos B."/>
            <person name="Barry K.W."/>
            <person name="Bonito G."/>
            <person name="Buee M."/>
            <person name="Carver A."/>
            <person name="Chen C."/>
            <person name="Cichocki N."/>
            <person name="Clum A."/>
            <person name="Culley D."/>
            <person name="Crous P.W."/>
            <person name="Fauchery L."/>
            <person name="Girlanda M."/>
            <person name="Hayes R.D."/>
            <person name="Keri Z."/>
            <person name="LaButti K."/>
            <person name="Lipzen A."/>
            <person name="Lombard V."/>
            <person name="Magnuson J."/>
            <person name="Maillard F."/>
            <person name="Murat C."/>
            <person name="Nolan M."/>
            <person name="Ohm R.A."/>
            <person name="Pangilinan J."/>
            <person name="Pereira M.F."/>
            <person name="Perotto S."/>
            <person name="Peter M."/>
            <person name="Pfister S."/>
            <person name="Riley R."/>
            <person name="Sitrit Y."/>
            <person name="Stielow J.B."/>
            <person name="Szollosi G."/>
            <person name="Zifcakova L."/>
            <person name="Stursova M."/>
            <person name="Spatafora J.W."/>
            <person name="Tedersoo L."/>
            <person name="Vaario L.M."/>
            <person name="Yamada A."/>
            <person name="Yan M."/>
            <person name="Wang P."/>
            <person name="Xu J."/>
            <person name="Bruns T."/>
            <person name="Baldrian P."/>
            <person name="Vilgalys R."/>
            <person name="Dunand C."/>
            <person name="Henrissat B."/>
            <person name="Grigoriev I.V."/>
            <person name="Hibbett D."/>
            <person name="Nagy L.G."/>
            <person name="Martin F.M."/>
        </authorList>
    </citation>
    <scope>NUCLEOTIDE SEQUENCE</scope>
    <source>
        <strain evidence="1">BED1</strain>
    </source>
</reference>
<keyword evidence="2" id="KW-1185">Reference proteome</keyword>
<dbReference type="Gene3D" id="1.20.910.10">
    <property type="entry name" value="Heme oxygenase-like"/>
    <property type="match status" value="1"/>
</dbReference>
<comment type="caution">
    <text evidence="1">The sequence shown here is derived from an EMBL/GenBank/DDBJ whole genome shotgun (WGS) entry which is preliminary data.</text>
</comment>
<dbReference type="AlphaFoldDB" id="A0AAD4BTN5"/>
<dbReference type="PANTHER" id="PTHR41813">
    <property type="entry name" value="REGULATOR PAB1642, PUTATIVE (AFU_ORTHOLOGUE AFUA_3G11955)-RELATED"/>
    <property type="match status" value="1"/>
</dbReference>
<dbReference type="Proteomes" id="UP001194468">
    <property type="component" value="Unassembled WGS sequence"/>
</dbReference>
<gene>
    <name evidence="1" type="ORF">L210DRAFT_3761224</name>
</gene>
<dbReference type="InterPro" id="IPR053261">
    <property type="entry name" value="Polyketide-peptide_reg"/>
</dbReference>
<name>A0AAD4BTN5_BOLED</name>
<accession>A0AAD4BTN5</accession>
<sequence>MNTLTDHLNVLVTPTPYAAAVAHPFLTSAASLSLPTNRLALYLFQDRIYAAQAYPRFIAQLITKIPLDDTIHAPIATRTLTILVGCLTNIVREVTFFDTTARTYNLPLDHGYWRERKATRDYTAEMARIGALASLEEGLVFLWAMEKIYLDAWSIVYAALPEASSSQVLEAQSQVDLTAKAITDLSYNWSSSNPDFAQFVKELGDLVDDYFTPVMAGHSLAGRSAREALAYAEAIWARVVELEAEFWPDEGEENTLRVSKEKHTEHLAL</sequence>
<organism evidence="1 2">
    <name type="scientific">Boletus edulis BED1</name>
    <dbReference type="NCBI Taxonomy" id="1328754"/>
    <lineage>
        <taxon>Eukaryota</taxon>
        <taxon>Fungi</taxon>
        <taxon>Dikarya</taxon>
        <taxon>Basidiomycota</taxon>
        <taxon>Agaricomycotina</taxon>
        <taxon>Agaricomycetes</taxon>
        <taxon>Agaricomycetidae</taxon>
        <taxon>Boletales</taxon>
        <taxon>Boletineae</taxon>
        <taxon>Boletaceae</taxon>
        <taxon>Boletoideae</taxon>
        <taxon>Boletus</taxon>
    </lineage>
</organism>